<evidence type="ECO:0000256" key="1">
    <source>
        <dbReference type="ARBA" id="ARBA00004141"/>
    </source>
</evidence>
<proteinExistence type="predicted"/>
<dbReference type="Pfam" id="PF08030">
    <property type="entry name" value="NAD_binding_6"/>
    <property type="match status" value="1"/>
</dbReference>
<dbReference type="InterPro" id="IPR017927">
    <property type="entry name" value="FAD-bd_FR_type"/>
</dbReference>
<comment type="caution">
    <text evidence="8">The sequence shown here is derived from an EMBL/GenBank/DDBJ whole genome shotgun (WGS) entry which is preliminary data.</text>
</comment>
<dbReference type="InterPro" id="IPR013121">
    <property type="entry name" value="Fe_red_NAD-bd_6"/>
</dbReference>
<dbReference type="PROSITE" id="PS51384">
    <property type="entry name" value="FAD_FR"/>
    <property type="match status" value="1"/>
</dbReference>
<dbReference type="Gene3D" id="3.40.50.80">
    <property type="entry name" value="Nucleotide-binding domain of ferredoxin-NADP reductase (FNR) module"/>
    <property type="match status" value="1"/>
</dbReference>
<keyword evidence="3 6" id="KW-1133">Transmembrane helix</keyword>
<keyword evidence="2 6" id="KW-0812">Transmembrane</keyword>
<evidence type="ECO:0000313" key="9">
    <source>
        <dbReference type="Proteomes" id="UP000824469"/>
    </source>
</evidence>
<feature type="non-terminal residue" evidence="8">
    <location>
        <position position="694"/>
    </location>
</feature>
<evidence type="ECO:0000256" key="2">
    <source>
        <dbReference type="ARBA" id="ARBA00022692"/>
    </source>
</evidence>
<feature type="transmembrane region" description="Helical" evidence="6">
    <location>
        <begin position="39"/>
        <end position="65"/>
    </location>
</feature>
<evidence type="ECO:0000313" key="8">
    <source>
        <dbReference type="EMBL" id="KAH9287552.1"/>
    </source>
</evidence>
<dbReference type="Pfam" id="PF01794">
    <property type="entry name" value="Ferric_reduct"/>
    <property type="match status" value="1"/>
</dbReference>
<dbReference type="GO" id="GO:0000293">
    <property type="term" value="F:ferric-chelate reductase activity"/>
    <property type="evidence" value="ECO:0007669"/>
    <property type="project" value="TreeGrafter"/>
</dbReference>
<dbReference type="Proteomes" id="UP000824469">
    <property type="component" value="Unassembled WGS sequence"/>
</dbReference>
<accession>A0AA38BQC0</accession>
<keyword evidence="9" id="KW-1185">Reference proteome</keyword>
<feature type="transmembrane region" description="Helical" evidence="6">
    <location>
        <begin position="129"/>
        <end position="158"/>
    </location>
</feature>
<dbReference type="InterPro" id="IPR013130">
    <property type="entry name" value="Fe3_Rdtase_TM_dom"/>
</dbReference>
<dbReference type="PANTHER" id="PTHR11972:SF69">
    <property type="entry name" value="FERRIC REDUCTION OXIDASE 6-RELATED"/>
    <property type="match status" value="1"/>
</dbReference>
<dbReference type="EMBL" id="JAHRHJ020003813">
    <property type="protein sequence ID" value="KAH9287552.1"/>
    <property type="molecule type" value="Genomic_DNA"/>
</dbReference>
<keyword evidence="5 6" id="KW-0472">Membrane</keyword>
<comment type="subcellular location">
    <subcellularLocation>
        <location evidence="1">Membrane</location>
        <topology evidence="1">Multi-pass membrane protein</topology>
    </subcellularLocation>
</comment>
<gene>
    <name evidence="8" type="ORF">KI387_031669</name>
</gene>
<dbReference type="InterPro" id="IPR050369">
    <property type="entry name" value="RBOH/FRE"/>
</dbReference>
<dbReference type="AlphaFoldDB" id="A0AA38BQC0"/>
<feature type="domain" description="FAD-binding FR-type" evidence="7">
    <location>
        <begin position="344"/>
        <end position="459"/>
    </location>
</feature>
<dbReference type="Pfam" id="PF08022">
    <property type="entry name" value="FAD_binding_8"/>
    <property type="match status" value="1"/>
</dbReference>
<evidence type="ECO:0000256" key="3">
    <source>
        <dbReference type="ARBA" id="ARBA00022989"/>
    </source>
</evidence>
<dbReference type="OMA" id="RLEWHAF"/>
<feature type="transmembrane region" description="Helical" evidence="6">
    <location>
        <begin position="231"/>
        <end position="251"/>
    </location>
</feature>
<reference evidence="8 9" key="1">
    <citation type="journal article" date="2021" name="Nat. Plants">
        <title>The Taxus genome provides insights into paclitaxel biosynthesis.</title>
        <authorList>
            <person name="Xiong X."/>
            <person name="Gou J."/>
            <person name="Liao Q."/>
            <person name="Li Y."/>
            <person name="Zhou Q."/>
            <person name="Bi G."/>
            <person name="Li C."/>
            <person name="Du R."/>
            <person name="Wang X."/>
            <person name="Sun T."/>
            <person name="Guo L."/>
            <person name="Liang H."/>
            <person name="Lu P."/>
            <person name="Wu Y."/>
            <person name="Zhang Z."/>
            <person name="Ro D.K."/>
            <person name="Shang Y."/>
            <person name="Huang S."/>
            <person name="Yan J."/>
        </authorList>
    </citation>
    <scope>NUCLEOTIDE SEQUENCE [LARGE SCALE GENOMIC DNA]</scope>
    <source>
        <strain evidence="8">Ta-2019</strain>
    </source>
</reference>
<feature type="transmembrane region" description="Helical" evidence="6">
    <location>
        <begin position="579"/>
        <end position="604"/>
    </location>
</feature>
<evidence type="ECO:0000259" key="7">
    <source>
        <dbReference type="PROSITE" id="PS51384"/>
    </source>
</evidence>
<dbReference type="InterPro" id="IPR039261">
    <property type="entry name" value="FNR_nucleotide-bd"/>
</dbReference>
<dbReference type="SUPFAM" id="SSF63380">
    <property type="entry name" value="Riboflavin synthase domain-like"/>
    <property type="match status" value="1"/>
</dbReference>
<feature type="transmembrane region" description="Helical" evidence="6">
    <location>
        <begin position="191"/>
        <end position="210"/>
    </location>
</feature>
<dbReference type="SFLD" id="SFLDS00052">
    <property type="entry name" value="Ferric_Reductase_Domain"/>
    <property type="match status" value="1"/>
</dbReference>
<dbReference type="SUPFAM" id="SSF52343">
    <property type="entry name" value="Ferredoxin reductase-like, C-terminal NADP-linked domain"/>
    <property type="match status" value="1"/>
</dbReference>
<name>A0AA38BQC0_TAXCH</name>
<protein>
    <recommendedName>
        <fullName evidence="7">FAD-binding FR-type domain-containing protein</fullName>
    </recommendedName>
</protein>
<organism evidence="8 9">
    <name type="scientific">Taxus chinensis</name>
    <name type="common">Chinese yew</name>
    <name type="synonym">Taxus wallichiana var. chinensis</name>
    <dbReference type="NCBI Taxonomy" id="29808"/>
    <lineage>
        <taxon>Eukaryota</taxon>
        <taxon>Viridiplantae</taxon>
        <taxon>Streptophyta</taxon>
        <taxon>Embryophyta</taxon>
        <taxon>Tracheophyta</taxon>
        <taxon>Spermatophyta</taxon>
        <taxon>Pinopsida</taxon>
        <taxon>Pinidae</taxon>
        <taxon>Conifers II</taxon>
        <taxon>Cupressales</taxon>
        <taxon>Taxaceae</taxon>
        <taxon>Taxus</taxon>
    </lineage>
</organism>
<evidence type="ECO:0000256" key="5">
    <source>
        <dbReference type="ARBA" id="ARBA00023136"/>
    </source>
</evidence>
<dbReference type="SFLD" id="SFLDG01168">
    <property type="entry name" value="Ferric_reductase_subgroup_(FRE"/>
    <property type="match status" value="1"/>
</dbReference>
<keyword evidence="4" id="KW-0560">Oxidoreductase</keyword>
<dbReference type="PANTHER" id="PTHR11972">
    <property type="entry name" value="NADPH OXIDASE"/>
    <property type="match status" value="1"/>
</dbReference>
<feature type="transmembrane region" description="Helical" evidence="6">
    <location>
        <begin position="466"/>
        <end position="486"/>
    </location>
</feature>
<dbReference type="CDD" id="cd06186">
    <property type="entry name" value="NOX_Duox_like_FAD_NADP"/>
    <property type="match status" value="1"/>
</dbReference>
<dbReference type="InterPro" id="IPR017938">
    <property type="entry name" value="Riboflavin_synthase-like_b-brl"/>
</dbReference>
<dbReference type="GO" id="GO:0005886">
    <property type="term" value="C:plasma membrane"/>
    <property type="evidence" value="ECO:0007669"/>
    <property type="project" value="TreeGrafter"/>
</dbReference>
<feature type="transmembrane region" description="Helical" evidence="6">
    <location>
        <begin position="263"/>
        <end position="286"/>
    </location>
</feature>
<feature type="transmembrane region" description="Helical" evidence="6">
    <location>
        <begin position="616"/>
        <end position="641"/>
    </location>
</feature>
<dbReference type="InterPro" id="IPR013112">
    <property type="entry name" value="FAD-bd_8"/>
</dbReference>
<feature type="transmembrane region" description="Helical" evidence="6">
    <location>
        <begin position="85"/>
        <end position="108"/>
    </location>
</feature>
<sequence length="694" mass="78150">MENPADSSGDTSNKLPLLHKTEFDSDSSSSSSRSLNYTILLLVLQWVLYILMWVSFILWIGFIVLMPSHFMRQLLEKTSSTVFGITGSILLLFGVPLVIIAFLGIIYIEISSKESSRRKNVKSPRPRLWTFPALIDGPFGVVSAAEIAVIVLFVAYIFGTMAVYVIKDYRSVGESPLPSIEKWWVMLESSGLHLGSVGLFCLGFLFLPVARGSILLRLIDIPFEHATKYHVWLGHATMALFTAHGLCYLIGWSLEGRLLHEVVQWNSIGIANLPGEISLCAGLAMWATSLRFMRKHYFEVFFYTHQLYIVFVVFLALHVGDFIFCIAAAGILFFVLDRFLRFCQSRKDVGVLSAMCLPCGTVQLVIEKPSGLPYNALSFVFLQIRNLSLLQWHPFSVSSSPYDGRHHLSILIKPLGKWTNELRNMVSRTKEQPQNDLSAAFPFKLNASVEGPYGHQIDYHLSYNNLILVAGGIGISPFVAILRDLLHRTEQGQFGLPRNVLLIWAVKKSKELYILDLVDAECICPAFANKICLELQVYVTQELQPELENGRDENIIHSISNPAMRARPMSSLVGTGNNIWAGIYMISSIIGFVVTMVLTKIFYIDVNRSNSWWSRGLSIILCMVVGVIIFGGLVVVLWNLWEDKISKYQRKINHSKESRETCQTYSQQKLGAGEGMEKLVNPNNTLYGHRPNFD</sequence>
<evidence type="ECO:0000256" key="4">
    <source>
        <dbReference type="ARBA" id="ARBA00023002"/>
    </source>
</evidence>
<evidence type="ECO:0000256" key="6">
    <source>
        <dbReference type="SAM" id="Phobius"/>
    </source>
</evidence>
<feature type="transmembrane region" description="Helical" evidence="6">
    <location>
        <begin position="307"/>
        <end position="336"/>
    </location>
</feature>